<dbReference type="SUPFAM" id="SSF88713">
    <property type="entry name" value="Glycoside hydrolase/deacetylase"/>
    <property type="match status" value="1"/>
</dbReference>
<name>A0ABM9W142_9FIRM</name>
<dbReference type="Proteomes" id="UP000245702">
    <property type="component" value="Unassembled WGS sequence"/>
</dbReference>
<evidence type="ECO:0000259" key="3">
    <source>
        <dbReference type="PROSITE" id="PS51677"/>
    </source>
</evidence>
<keyword evidence="5" id="KW-1185">Reference proteome</keyword>
<evidence type="ECO:0000256" key="1">
    <source>
        <dbReference type="ARBA" id="ARBA00022723"/>
    </source>
</evidence>
<feature type="domain" description="NodB homology" evidence="3">
    <location>
        <begin position="40"/>
        <end position="218"/>
    </location>
</feature>
<comment type="caution">
    <text evidence="4">The sequence shown here is derived from an EMBL/GenBank/DDBJ whole genome shotgun (WGS) entry which is preliminary data.</text>
</comment>
<dbReference type="GO" id="GO:0016787">
    <property type="term" value="F:hydrolase activity"/>
    <property type="evidence" value="ECO:0007669"/>
    <property type="project" value="UniProtKB-KW"/>
</dbReference>
<evidence type="ECO:0000256" key="2">
    <source>
        <dbReference type="ARBA" id="ARBA00022801"/>
    </source>
</evidence>
<dbReference type="EC" id="3.5.1.104" evidence="4"/>
<dbReference type="PANTHER" id="PTHR10587">
    <property type="entry name" value="GLYCOSYL TRANSFERASE-RELATED"/>
    <property type="match status" value="1"/>
</dbReference>
<accession>A0ABM9W142</accession>
<keyword evidence="2 4" id="KW-0378">Hydrolase</keyword>
<reference evidence="4 5" key="1">
    <citation type="submission" date="2016-01" db="EMBL/GenBank/DDBJ databases">
        <authorList>
            <person name="Brown R."/>
        </authorList>
    </citation>
    <scope>NUCLEOTIDE SEQUENCE [LARGE SCALE GENOMIC DNA]</scope>
    <source>
        <strain evidence="4">Sporomusa sphaeroides DSM 2875</strain>
    </source>
</reference>
<proteinExistence type="predicted"/>
<dbReference type="InterPro" id="IPR050248">
    <property type="entry name" value="Polysacc_deacetylase_ArnD"/>
</dbReference>
<gene>
    <name evidence="4" type="primary">pgdA_2</name>
    <name evidence="4" type="ORF">SSPH_01253</name>
</gene>
<sequence>MRKFHSMLCTVVIMAAMFVVIDKELANDSKTISKVPTNQKVVALTIDDGPHKRVTPEILAILKDKKVKATFFVLGTNVENSPTILAQEVADGHEIGVHAYNHPSLPKLSDKKIEEEFEKAEAVILPITEKPTLFRPPGGAFNERVLRIAKQRGYQVILWSIDTRDWACPPEKKIIDAVFNEVKPGSIILMHDGQYPIPTPHALGTIIDGLHERGYTFVTVSELLHYNEVGHTFPRL</sequence>
<organism evidence="4 5">
    <name type="scientific">Sporomusa sphaeroides DSM 2875</name>
    <dbReference type="NCBI Taxonomy" id="1337886"/>
    <lineage>
        <taxon>Bacteria</taxon>
        <taxon>Bacillati</taxon>
        <taxon>Bacillota</taxon>
        <taxon>Negativicutes</taxon>
        <taxon>Selenomonadales</taxon>
        <taxon>Sporomusaceae</taxon>
        <taxon>Sporomusa</taxon>
    </lineage>
</organism>
<dbReference type="Pfam" id="PF01522">
    <property type="entry name" value="Polysacc_deac_1"/>
    <property type="match status" value="1"/>
</dbReference>
<keyword evidence="1" id="KW-0479">Metal-binding</keyword>
<dbReference type="PANTHER" id="PTHR10587:SF133">
    <property type="entry name" value="CHITIN DEACETYLASE 1-RELATED"/>
    <property type="match status" value="1"/>
</dbReference>
<dbReference type="PROSITE" id="PS51677">
    <property type="entry name" value="NODB"/>
    <property type="match status" value="1"/>
</dbReference>
<evidence type="ECO:0000313" key="4">
    <source>
        <dbReference type="EMBL" id="CVK18609.1"/>
    </source>
</evidence>
<dbReference type="InterPro" id="IPR011330">
    <property type="entry name" value="Glyco_hydro/deAcase_b/a-brl"/>
</dbReference>
<dbReference type="CDD" id="cd10917">
    <property type="entry name" value="CE4_NodB_like_6s_7s"/>
    <property type="match status" value="1"/>
</dbReference>
<dbReference type="EMBL" id="FCOW01000005">
    <property type="protein sequence ID" value="CVK18609.1"/>
    <property type="molecule type" value="Genomic_DNA"/>
</dbReference>
<protein>
    <submittedName>
        <fullName evidence="4">Peptidoglycan-N-acetylglucosamine deacetylase</fullName>
        <ecNumber evidence="4">3.5.1.104</ecNumber>
    </submittedName>
</protein>
<evidence type="ECO:0000313" key="5">
    <source>
        <dbReference type="Proteomes" id="UP000245702"/>
    </source>
</evidence>
<dbReference type="Gene3D" id="3.20.20.370">
    <property type="entry name" value="Glycoside hydrolase/deacetylase"/>
    <property type="match status" value="1"/>
</dbReference>
<dbReference type="InterPro" id="IPR002509">
    <property type="entry name" value="NODB_dom"/>
</dbReference>